<sequence length="201" mass="21949">MLARLGQREWALIAMALTLAVALLWYFLLIVPLRQETEAVRQEIATLTPERDRGRQAQRALPELRAAIATLQAERQAFLRALPKEERLAQVLSEILGEAQRSGVVVRSFTRSPTSAPVPEVRAVNLALSLEAPFPETFAYLRRLEGLSRFSSLSGLNLSVQGQSPNPPLATSLTLTLYMLAKDLEAQAPPAGPKTGQGGGR</sequence>
<dbReference type="GO" id="GO:0043107">
    <property type="term" value="P:type IV pilus-dependent motility"/>
    <property type="evidence" value="ECO:0007669"/>
    <property type="project" value="InterPro"/>
</dbReference>
<gene>
    <name evidence="2" type="ORF">ENP73_05510</name>
</gene>
<dbReference type="Gene3D" id="3.30.70.60">
    <property type="match status" value="1"/>
</dbReference>
<accession>A0A7C2C1X4</accession>
<evidence type="ECO:0000313" key="2">
    <source>
        <dbReference type="EMBL" id="HEH82438.1"/>
    </source>
</evidence>
<reference evidence="2" key="1">
    <citation type="journal article" date="2020" name="mSystems">
        <title>Genome- and Community-Level Interaction Insights into Carbon Utilization and Element Cycling Functions of Hydrothermarchaeota in Hydrothermal Sediment.</title>
        <authorList>
            <person name="Zhou Z."/>
            <person name="Liu Y."/>
            <person name="Xu W."/>
            <person name="Pan J."/>
            <person name="Luo Z.H."/>
            <person name="Li M."/>
        </authorList>
    </citation>
    <scope>NUCLEOTIDE SEQUENCE [LARGE SCALE GENOMIC DNA]</scope>
    <source>
        <strain evidence="2">SpSt-246</strain>
    </source>
</reference>
<keyword evidence="1" id="KW-0472">Membrane</keyword>
<proteinExistence type="predicted"/>
<feature type="transmembrane region" description="Helical" evidence="1">
    <location>
        <begin position="12"/>
        <end position="33"/>
    </location>
</feature>
<dbReference type="EMBL" id="DSKL01000221">
    <property type="protein sequence ID" value="HEH82438.1"/>
    <property type="molecule type" value="Genomic_DNA"/>
</dbReference>
<dbReference type="GO" id="GO:0043683">
    <property type="term" value="P:type IV pilus assembly"/>
    <property type="evidence" value="ECO:0007669"/>
    <property type="project" value="InterPro"/>
</dbReference>
<keyword evidence="1" id="KW-1133">Transmembrane helix</keyword>
<dbReference type="AlphaFoldDB" id="A0A7C2C1X4"/>
<organism evidence="2">
    <name type="scientific">Thermus islandicus</name>
    <dbReference type="NCBI Taxonomy" id="540988"/>
    <lineage>
        <taxon>Bacteria</taxon>
        <taxon>Thermotogati</taxon>
        <taxon>Deinococcota</taxon>
        <taxon>Deinococci</taxon>
        <taxon>Thermales</taxon>
        <taxon>Thermaceae</taxon>
        <taxon>Thermus</taxon>
    </lineage>
</organism>
<keyword evidence="1" id="KW-0812">Transmembrane</keyword>
<comment type="caution">
    <text evidence="2">The sequence shown here is derived from an EMBL/GenBank/DDBJ whole genome shotgun (WGS) entry which is preliminary data.</text>
</comment>
<dbReference type="InterPro" id="IPR007445">
    <property type="entry name" value="PilO"/>
</dbReference>
<name>A0A7C2C1X4_9DEIN</name>
<dbReference type="Pfam" id="PF04350">
    <property type="entry name" value="PilO"/>
    <property type="match status" value="1"/>
</dbReference>
<dbReference type="InterPro" id="IPR014717">
    <property type="entry name" value="Transl_elong_EF1B/ribsomal_bS6"/>
</dbReference>
<protein>
    <submittedName>
        <fullName evidence="2">Competence protein</fullName>
    </submittedName>
</protein>
<evidence type="ECO:0000256" key="1">
    <source>
        <dbReference type="SAM" id="Phobius"/>
    </source>
</evidence>